<gene>
    <name evidence="4" type="ORF">PG986_014108</name>
</gene>
<dbReference type="PANTHER" id="PTHR30383:SF2">
    <property type="entry name" value="CELLULOSE-BINDING PROTEIN"/>
    <property type="match status" value="1"/>
</dbReference>
<dbReference type="InterPro" id="IPR051532">
    <property type="entry name" value="Ester_Hydrolysis_Enzymes"/>
</dbReference>
<dbReference type="Pfam" id="PF13472">
    <property type="entry name" value="Lipase_GDSL_2"/>
    <property type="match status" value="1"/>
</dbReference>
<dbReference type="PROSITE" id="PS00562">
    <property type="entry name" value="CBM1_1"/>
    <property type="match status" value="1"/>
</dbReference>
<dbReference type="SUPFAM" id="SSF52266">
    <property type="entry name" value="SGNH hydrolase"/>
    <property type="match status" value="1"/>
</dbReference>
<dbReference type="CDD" id="cd01833">
    <property type="entry name" value="XynB_like"/>
    <property type="match status" value="1"/>
</dbReference>
<dbReference type="Proteomes" id="UP001391051">
    <property type="component" value="Unassembled WGS sequence"/>
</dbReference>
<sequence>MQFSLSSLVILALAAATASAQSKVKVMLLGDSITQITCWRPKVWSQLASAGLAGSVDFVGSTRGLESKCGAAPAGFDPDHEGHSGWQAYDIARNNIAGWVQNTKPDVLQFMLGTNDVNIGKRGVQAILDAYTTILTTTRGRIRTSKSFPLNNRMLITHICPHAQIDKLIPTSWSDSTIESVNSAIPAWASQHSTSASPIAVADCSRAAGFTNAMLQQDGVHPNDLGDQFIAQQVGPKLIAAIKAGGGSAPVATTTLKTSTTAGAPSTPTGNCAAMYAQCGGNGWAGATCCAQGACKVSNEWYSQCA</sequence>
<comment type="caution">
    <text evidence="4">The sequence shown here is derived from an EMBL/GenBank/DDBJ whole genome shotgun (WGS) entry which is preliminary data.</text>
</comment>
<dbReference type="PANTHER" id="PTHR30383">
    <property type="entry name" value="THIOESTERASE 1/PROTEASE 1/LYSOPHOSPHOLIPASE L1"/>
    <property type="match status" value="1"/>
</dbReference>
<evidence type="ECO:0000313" key="4">
    <source>
        <dbReference type="EMBL" id="KAK7937240.1"/>
    </source>
</evidence>
<evidence type="ECO:0000259" key="3">
    <source>
        <dbReference type="PROSITE" id="PS51164"/>
    </source>
</evidence>
<dbReference type="InterPro" id="IPR013830">
    <property type="entry name" value="SGNH_hydro"/>
</dbReference>
<dbReference type="InterPro" id="IPR035971">
    <property type="entry name" value="CBD_sf"/>
</dbReference>
<evidence type="ECO:0000313" key="5">
    <source>
        <dbReference type="Proteomes" id="UP001391051"/>
    </source>
</evidence>
<dbReference type="InterPro" id="IPR000254">
    <property type="entry name" value="CBD"/>
</dbReference>
<dbReference type="Gene3D" id="3.40.50.1110">
    <property type="entry name" value="SGNH hydrolase"/>
    <property type="match status" value="1"/>
</dbReference>
<accession>A0ABR1PSI1</accession>
<dbReference type="EMBL" id="JAQQWE010000010">
    <property type="protein sequence ID" value="KAK7937240.1"/>
    <property type="molecule type" value="Genomic_DNA"/>
</dbReference>
<dbReference type="SMART" id="SM00236">
    <property type="entry name" value="fCBD"/>
    <property type="match status" value="1"/>
</dbReference>
<evidence type="ECO:0000256" key="1">
    <source>
        <dbReference type="ARBA" id="ARBA00022729"/>
    </source>
</evidence>
<feature type="chain" id="PRO_5045082973" description="CBM1 domain-containing protein" evidence="2">
    <location>
        <begin position="21"/>
        <end position="306"/>
    </location>
</feature>
<organism evidence="4 5">
    <name type="scientific">Apiospora aurea</name>
    <dbReference type="NCBI Taxonomy" id="335848"/>
    <lineage>
        <taxon>Eukaryota</taxon>
        <taxon>Fungi</taxon>
        <taxon>Dikarya</taxon>
        <taxon>Ascomycota</taxon>
        <taxon>Pezizomycotina</taxon>
        <taxon>Sordariomycetes</taxon>
        <taxon>Xylariomycetidae</taxon>
        <taxon>Amphisphaeriales</taxon>
        <taxon>Apiosporaceae</taxon>
        <taxon>Apiospora</taxon>
    </lineage>
</organism>
<protein>
    <recommendedName>
        <fullName evidence="3">CBM1 domain-containing protein</fullName>
    </recommendedName>
</protein>
<feature type="signal peptide" evidence="2">
    <location>
        <begin position="1"/>
        <end position="20"/>
    </location>
</feature>
<reference evidence="4 5" key="1">
    <citation type="submission" date="2023-01" db="EMBL/GenBank/DDBJ databases">
        <title>Analysis of 21 Apiospora genomes using comparative genomics revels a genus with tremendous synthesis potential of carbohydrate active enzymes and secondary metabolites.</title>
        <authorList>
            <person name="Sorensen T."/>
        </authorList>
    </citation>
    <scope>NUCLEOTIDE SEQUENCE [LARGE SCALE GENOMIC DNA]</scope>
    <source>
        <strain evidence="4 5">CBS 24483</strain>
    </source>
</reference>
<dbReference type="PROSITE" id="PS51164">
    <property type="entry name" value="CBM1_2"/>
    <property type="match status" value="1"/>
</dbReference>
<dbReference type="GeneID" id="92083392"/>
<dbReference type="InterPro" id="IPR036514">
    <property type="entry name" value="SGNH_hydro_sf"/>
</dbReference>
<feature type="domain" description="CBM1" evidence="3">
    <location>
        <begin position="271"/>
        <end position="306"/>
    </location>
</feature>
<dbReference type="RefSeq" id="XP_066692568.1">
    <property type="nucleotide sequence ID" value="XM_066850330.1"/>
</dbReference>
<dbReference type="SUPFAM" id="SSF57180">
    <property type="entry name" value="Cellulose-binding domain"/>
    <property type="match status" value="1"/>
</dbReference>
<name>A0ABR1PSI1_9PEZI</name>
<evidence type="ECO:0000256" key="2">
    <source>
        <dbReference type="SAM" id="SignalP"/>
    </source>
</evidence>
<dbReference type="Pfam" id="PF00734">
    <property type="entry name" value="CBM_1"/>
    <property type="match status" value="1"/>
</dbReference>
<proteinExistence type="predicted"/>
<keyword evidence="5" id="KW-1185">Reference proteome</keyword>
<keyword evidence="1 2" id="KW-0732">Signal</keyword>